<dbReference type="Pfam" id="PF20180">
    <property type="entry name" value="UQCC2_CBP6"/>
    <property type="match status" value="1"/>
</dbReference>
<evidence type="ECO:0000256" key="4">
    <source>
        <dbReference type="ARBA" id="ARBA00023271"/>
    </source>
</evidence>
<dbReference type="EMBL" id="UZAM01007575">
    <property type="protein sequence ID" value="VDP00047.1"/>
    <property type="molecule type" value="Genomic_DNA"/>
</dbReference>
<gene>
    <name evidence="7" type="ORF">SBAD_LOCUS3108</name>
</gene>
<evidence type="ECO:0000256" key="6">
    <source>
        <dbReference type="ARBA" id="ARBA00032983"/>
    </source>
</evidence>
<protein>
    <recommendedName>
        <fullName evidence="6">Mitochondrial nucleoid factor 1</fullName>
    </recommendedName>
    <alternativeName>
        <fullName evidence="5">Mitochondrial protein M19</fullName>
    </alternativeName>
</protein>
<dbReference type="PANTHER" id="PTHR34260">
    <property type="entry name" value="UBIQUINOL-CYTOCHROME-C REDUCTASE COMPLEX ASSEMBLY FACTOR 2"/>
    <property type="match status" value="1"/>
</dbReference>
<reference evidence="7 8" key="1">
    <citation type="submission" date="2018-11" db="EMBL/GenBank/DDBJ databases">
        <authorList>
            <consortium name="Pathogen Informatics"/>
        </authorList>
    </citation>
    <scope>NUCLEOTIDE SEQUENCE [LARGE SCALE GENOMIC DNA]</scope>
</reference>
<keyword evidence="3" id="KW-0496">Mitochondrion</keyword>
<dbReference type="OrthoDB" id="6266314at2759"/>
<sequence length="249" mass="28136">MKKQQLCIRPCRDATSDSSQKAHVSHLYPGSNLLNHCPRLMTTGGSRPLFRMGAIHSDVVSQGDWPALAHYKLDIVTPFRPLRELDCGTQVVVCLAKEVSSSMCDFCLPKNVNLELHREGRILVDELMAALRYKRFIKLCEMWPTDTLKSKSGRDLGNRIREEVVARFSRGGTTKISDEKQCDQIYGNLKDLVFNKHRNDYPVEKTKGALGQDLETCRNLASDETYEALKAQSNSILVKIRSMFTRSSA</sequence>
<dbReference type="AlphaFoldDB" id="A0A3P7ZDQ5"/>
<evidence type="ECO:0000313" key="8">
    <source>
        <dbReference type="Proteomes" id="UP000270296"/>
    </source>
</evidence>
<dbReference type="Proteomes" id="UP000270296">
    <property type="component" value="Unassembled WGS sequence"/>
</dbReference>
<name>A0A3P7ZDQ5_9BILA</name>
<organism evidence="7 8">
    <name type="scientific">Soboliphyme baturini</name>
    <dbReference type="NCBI Taxonomy" id="241478"/>
    <lineage>
        <taxon>Eukaryota</taxon>
        <taxon>Metazoa</taxon>
        <taxon>Ecdysozoa</taxon>
        <taxon>Nematoda</taxon>
        <taxon>Enoplea</taxon>
        <taxon>Dorylaimia</taxon>
        <taxon>Dioctophymatida</taxon>
        <taxon>Dioctophymatoidea</taxon>
        <taxon>Soboliphymatidae</taxon>
        <taxon>Soboliphyme</taxon>
    </lineage>
</organism>
<accession>A0A3P7ZDQ5</accession>
<evidence type="ECO:0000256" key="2">
    <source>
        <dbReference type="ARBA" id="ARBA00022946"/>
    </source>
</evidence>
<evidence type="ECO:0000313" key="7">
    <source>
        <dbReference type="EMBL" id="VDP00047.1"/>
    </source>
</evidence>
<keyword evidence="2" id="KW-0809">Transit peptide</keyword>
<dbReference type="PANTHER" id="PTHR34260:SF1">
    <property type="entry name" value="UBIQUINOL-CYTOCHROME-C REDUCTASE COMPLEX ASSEMBLY FACTOR 2"/>
    <property type="match status" value="1"/>
</dbReference>
<evidence type="ECO:0000256" key="3">
    <source>
        <dbReference type="ARBA" id="ARBA00023128"/>
    </source>
</evidence>
<keyword evidence="4" id="KW-1135">Mitochondrion nucleoid</keyword>
<dbReference type="GO" id="GO:0042645">
    <property type="term" value="C:mitochondrial nucleoid"/>
    <property type="evidence" value="ECO:0007669"/>
    <property type="project" value="UniProtKB-SubCell"/>
</dbReference>
<keyword evidence="8" id="KW-1185">Reference proteome</keyword>
<evidence type="ECO:0000256" key="1">
    <source>
        <dbReference type="ARBA" id="ARBA00004436"/>
    </source>
</evidence>
<dbReference type="InterPro" id="IPR037698">
    <property type="entry name" value="UQCC2"/>
</dbReference>
<dbReference type="GO" id="GO:0034551">
    <property type="term" value="P:mitochondrial respiratory chain complex III assembly"/>
    <property type="evidence" value="ECO:0007669"/>
    <property type="project" value="TreeGrafter"/>
</dbReference>
<evidence type="ECO:0000256" key="5">
    <source>
        <dbReference type="ARBA" id="ARBA00031206"/>
    </source>
</evidence>
<proteinExistence type="predicted"/>
<comment type="subcellular location">
    <subcellularLocation>
        <location evidence="1">Mitochondrion matrix</location>
        <location evidence="1">Mitochondrion nucleoid</location>
    </subcellularLocation>
</comment>